<evidence type="ECO:0000313" key="4">
    <source>
        <dbReference type="Proteomes" id="UP001626536"/>
    </source>
</evidence>
<dbReference type="Gene3D" id="1.10.1470.10">
    <property type="entry name" value="YjbJ"/>
    <property type="match status" value="1"/>
</dbReference>
<dbReference type="Pfam" id="PF05532">
    <property type="entry name" value="CsbD"/>
    <property type="match status" value="1"/>
</dbReference>
<dbReference type="SUPFAM" id="SSF69047">
    <property type="entry name" value="Hypothetical protein YjbJ"/>
    <property type="match status" value="1"/>
</dbReference>
<dbReference type="RefSeq" id="WP_407337585.1">
    <property type="nucleotide sequence ID" value="NZ_CP136862.1"/>
</dbReference>
<dbReference type="Proteomes" id="UP001626536">
    <property type="component" value="Chromosome"/>
</dbReference>
<reference evidence="3 4" key="1">
    <citation type="submission" date="2023-10" db="EMBL/GenBank/DDBJ databases">
        <title>Novel methanotroph of the genus Methylocapsa from a subarctic wetland.</title>
        <authorList>
            <person name="Belova S.E."/>
            <person name="Oshkin I.Y."/>
            <person name="Miroshnikov K."/>
            <person name="Dedysh S.N."/>
        </authorList>
    </citation>
    <scope>NUCLEOTIDE SEQUENCE [LARGE SCALE GENOMIC DNA]</scope>
    <source>
        <strain evidence="3 4">RX1</strain>
    </source>
</reference>
<comment type="similarity">
    <text evidence="1">Belongs to the UPF0337 (CsbD) family.</text>
</comment>
<dbReference type="InterPro" id="IPR050423">
    <property type="entry name" value="UPF0337_stress_rsp"/>
</dbReference>
<keyword evidence="4" id="KW-1185">Reference proteome</keyword>
<evidence type="ECO:0000259" key="2">
    <source>
        <dbReference type="Pfam" id="PF05532"/>
    </source>
</evidence>
<dbReference type="PANTHER" id="PTHR34977">
    <property type="entry name" value="UPF0337 PROTEIN YJBJ"/>
    <property type="match status" value="1"/>
</dbReference>
<dbReference type="PANTHER" id="PTHR34977:SF1">
    <property type="entry name" value="UPF0337 PROTEIN YJBJ"/>
    <property type="match status" value="1"/>
</dbReference>
<protein>
    <submittedName>
        <fullName evidence="3">CsbD family protein</fullName>
    </submittedName>
</protein>
<dbReference type="InterPro" id="IPR036629">
    <property type="entry name" value="YjbJ_sf"/>
</dbReference>
<organism evidence="3 4">
    <name type="scientific">Methylocapsa polymorpha</name>
    <dbReference type="NCBI Taxonomy" id="3080828"/>
    <lineage>
        <taxon>Bacteria</taxon>
        <taxon>Pseudomonadati</taxon>
        <taxon>Pseudomonadota</taxon>
        <taxon>Alphaproteobacteria</taxon>
        <taxon>Hyphomicrobiales</taxon>
        <taxon>Beijerinckiaceae</taxon>
        <taxon>Methylocapsa</taxon>
    </lineage>
</organism>
<evidence type="ECO:0000256" key="1">
    <source>
        <dbReference type="ARBA" id="ARBA00009129"/>
    </source>
</evidence>
<accession>A0ABZ0HMW9</accession>
<dbReference type="InterPro" id="IPR008462">
    <property type="entry name" value="CsbD"/>
</dbReference>
<dbReference type="EMBL" id="CP136862">
    <property type="protein sequence ID" value="WOJ88146.1"/>
    <property type="molecule type" value="Genomic_DNA"/>
</dbReference>
<sequence>MDWGHLEENWKTFSASVKEKWAKLSEEEIADLKGKREQLEAKIHEVYGHAKEEVKKDVDEWLTALKKKNDSW</sequence>
<proteinExistence type="inferred from homology"/>
<gene>
    <name evidence="3" type="ORF">RZS28_09785</name>
</gene>
<name>A0ABZ0HMW9_9HYPH</name>
<evidence type="ECO:0000313" key="3">
    <source>
        <dbReference type="EMBL" id="WOJ88146.1"/>
    </source>
</evidence>
<feature type="domain" description="CsbD-like" evidence="2">
    <location>
        <begin position="6"/>
        <end position="56"/>
    </location>
</feature>